<comment type="similarity">
    <text evidence="1 10">Belongs to the GatB/GatE family. GatB subfamily.</text>
</comment>
<dbReference type="Gene3D" id="1.10.10.410">
    <property type="match status" value="1"/>
</dbReference>
<dbReference type="SUPFAM" id="SSF55931">
    <property type="entry name" value="Glutamine synthetase/guanido kinase"/>
    <property type="match status" value="1"/>
</dbReference>
<dbReference type="InterPro" id="IPR014746">
    <property type="entry name" value="Gln_synth/guanido_kin_cat_dom"/>
</dbReference>
<evidence type="ECO:0000256" key="6">
    <source>
        <dbReference type="ARBA" id="ARBA00022917"/>
    </source>
</evidence>
<dbReference type="PANTHER" id="PTHR11659">
    <property type="entry name" value="GLUTAMYL-TRNA GLN AMIDOTRANSFERASE SUBUNIT B MITOCHONDRIAL AND PROKARYOTIC PET112-RELATED"/>
    <property type="match status" value="1"/>
</dbReference>
<comment type="catalytic activity">
    <reaction evidence="8 10">
        <text>L-aspartyl-tRNA(Asn) + L-glutamine + ATP + H2O = L-asparaginyl-tRNA(Asn) + L-glutamate + ADP + phosphate + 2 H(+)</text>
        <dbReference type="Rhea" id="RHEA:14513"/>
        <dbReference type="Rhea" id="RHEA-COMP:9674"/>
        <dbReference type="Rhea" id="RHEA-COMP:9677"/>
        <dbReference type="ChEBI" id="CHEBI:15377"/>
        <dbReference type="ChEBI" id="CHEBI:15378"/>
        <dbReference type="ChEBI" id="CHEBI:29985"/>
        <dbReference type="ChEBI" id="CHEBI:30616"/>
        <dbReference type="ChEBI" id="CHEBI:43474"/>
        <dbReference type="ChEBI" id="CHEBI:58359"/>
        <dbReference type="ChEBI" id="CHEBI:78515"/>
        <dbReference type="ChEBI" id="CHEBI:78516"/>
        <dbReference type="ChEBI" id="CHEBI:456216"/>
    </reaction>
</comment>
<dbReference type="NCBIfam" id="TIGR00133">
    <property type="entry name" value="gatB"/>
    <property type="match status" value="1"/>
</dbReference>
<comment type="caution">
    <text evidence="13">The sequence shown here is derived from an EMBL/GenBank/DDBJ whole genome shotgun (WGS) entry which is preliminary data.</text>
</comment>
<dbReference type="GO" id="GO:0005524">
    <property type="term" value="F:ATP binding"/>
    <property type="evidence" value="ECO:0007669"/>
    <property type="project" value="UniProtKB-KW"/>
</dbReference>
<dbReference type="InterPro" id="IPR006075">
    <property type="entry name" value="Asn/Gln-tRNA_Trfase_suB/E_cat"/>
</dbReference>
<evidence type="ECO:0000259" key="11">
    <source>
        <dbReference type="Pfam" id="PF02637"/>
    </source>
</evidence>
<dbReference type="GO" id="GO:0050567">
    <property type="term" value="F:glutaminyl-tRNA synthase (glutamine-hydrolyzing) activity"/>
    <property type="evidence" value="ECO:0007669"/>
    <property type="project" value="UniProtKB-UniRule"/>
</dbReference>
<dbReference type="Pfam" id="PF02934">
    <property type="entry name" value="GatB_N"/>
    <property type="match status" value="1"/>
</dbReference>
<evidence type="ECO:0000313" key="13">
    <source>
        <dbReference type="EMBL" id="PIQ70307.1"/>
    </source>
</evidence>
<comment type="function">
    <text evidence="7 10">Allows the formation of correctly charged Asn-tRNA(Asn) or Gln-tRNA(Gln) through the transamidation of misacylated Asp-tRNA(Asn) or Glu-tRNA(Gln) in organisms which lack either or both of asparaginyl-tRNA or glutaminyl-tRNA synthetases. The reaction takes place in the presence of glutamine and ATP through an activated phospho-Asp-tRNA(Asn) or phospho-Glu-tRNA(Gln).</text>
</comment>
<reference evidence="13 14" key="1">
    <citation type="submission" date="2017-09" db="EMBL/GenBank/DDBJ databases">
        <title>Depth-based differentiation of microbial function through sediment-hosted aquifers and enrichment of novel symbionts in the deep terrestrial subsurface.</title>
        <authorList>
            <person name="Probst A.J."/>
            <person name="Ladd B."/>
            <person name="Jarett J.K."/>
            <person name="Geller-Mcgrath D.E."/>
            <person name="Sieber C.M."/>
            <person name="Emerson J.B."/>
            <person name="Anantharaman K."/>
            <person name="Thomas B.C."/>
            <person name="Malmstrom R."/>
            <person name="Stieglmeier M."/>
            <person name="Klingl A."/>
            <person name="Woyke T."/>
            <person name="Ryan C.M."/>
            <person name="Banfield J.F."/>
        </authorList>
    </citation>
    <scope>NUCLEOTIDE SEQUENCE [LARGE SCALE GENOMIC DNA]</scope>
    <source>
        <strain evidence="13">CG11_big_fil_rev_8_21_14_0_20_40_12</strain>
    </source>
</reference>
<dbReference type="Pfam" id="PF02637">
    <property type="entry name" value="GatB_Yqey"/>
    <property type="match status" value="1"/>
</dbReference>
<dbReference type="InterPro" id="IPR003789">
    <property type="entry name" value="Asn/Gln_tRNA_amidoTrase-B-like"/>
</dbReference>
<dbReference type="HAMAP" id="MF_00121">
    <property type="entry name" value="GatB"/>
    <property type="match status" value="1"/>
</dbReference>
<dbReference type="EMBL" id="PCVI01000020">
    <property type="protein sequence ID" value="PIQ70307.1"/>
    <property type="molecule type" value="Genomic_DNA"/>
</dbReference>
<evidence type="ECO:0000256" key="3">
    <source>
        <dbReference type="ARBA" id="ARBA00022598"/>
    </source>
</evidence>
<dbReference type="PROSITE" id="PS01234">
    <property type="entry name" value="GATB"/>
    <property type="match status" value="1"/>
</dbReference>
<comment type="catalytic activity">
    <reaction evidence="9 10">
        <text>L-glutamyl-tRNA(Gln) + L-glutamine + ATP + H2O = L-glutaminyl-tRNA(Gln) + L-glutamate + ADP + phosphate + H(+)</text>
        <dbReference type="Rhea" id="RHEA:17521"/>
        <dbReference type="Rhea" id="RHEA-COMP:9681"/>
        <dbReference type="Rhea" id="RHEA-COMP:9684"/>
        <dbReference type="ChEBI" id="CHEBI:15377"/>
        <dbReference type="ChEBI" id="CHEBI:15378"/>
        <dbReference type="ChEBI" id="CHEBI:29985"/>
        <dbReference type="ChEBI" id="CHEBI:30616"/>
        <dbReference type="ChEBI" id="CHEBI:43474"/>
        <dbReference type="ChEBI" id="CHEBI:58359"/>
        <dbReference type="ChEBI" id="CHEBI:78520"/>
        <dbReference type="ChEBI" id="CHEBI:78521"/>
        <dbReference type="ChEBI" id="CHEBI:456216"/>
    </reaction>
</comment>
<feature type="domain" description="Asn/Gln amidotransferase" evidence="11">
    <location>
        <begin position="363"/>
        <end position="424"/>
    </location>
</feature>
<gene>
    <name evidence="10" type="primary">gatB</name>
    <name evidence="13" type="ORF">COV89_01185</name>
</gene>
<keyword evidence="4 10" id="KW-0547">Nucleotide-binding</keyword>
<dbReference type="NCBIfam" id="NF004012">
    <property type="entry name" value="PRK05477.1-2"/>
    <property type="match status" value="1"/>
</dbReference>
<comment type="subunit">
    <text evidence="2 10">Heterotrimer of A, B and C subunits.</text>
</comment>
<feature type="domain" description="Aspartyl/Glutamyl-tRNA(Gln) amidotransferase subunit B/E catalytic" evidence="12">
    <location>
        <begin position="7"/>
        <end position="293"/>
    </location>
</feature>
<proteinExistence type="inferred from homology"/>
<keyword evidence="3 10" id="KW-0436">Ligase</keyword>
<dbReference type="InterPro" id="IPR004413">
    <property type="entry name" value="GatB"/>
</dbReference>
<dbReference type="GO" id="GO:0050566">
    <property type="term" value="F:asparaginyl-tRNA synthase (glutamine-hydrolyzing) activity"/>
    <property type="evidence" value="ECO:0007669"/>
    <property type="project" value="RHEA"/>
</dbReference>
<dbReference type="NCBIfam" id="NF004014">
    <property type="entry name" value="PRK05477.1-4"/>
    <property type="match status" value="1"/>
</dbReference>
<dbReference type="InterPro" id="IPR018027">
    <property type="entry name" value="Asn/Gln_amidotransferase"/>
</dbReference>
<keyword evidence="5 10" id="KW-0067">ATP-binding</keyword>
<dbReference type="Proteomes" id="UP000231371">
    <property type="component" value="Unassembled WGS sequence"/>
</dbReference>
<evidence type="ECO:0000256" key="8">
    <source>
        <dbReference type="ARBA" id="ARBA00047380"/>
    </source>
</evidence>
<dbReference type="AlphaFoldDB" id="A0A2H0KGE9"/>
<keyword evidence="13" id="KW-0808">Transferase</keyword>
<name>A0A2H0KGE9_9BACT</name>
<evidence type="ECO:0000256" key="1">
    <source>
        <dbReference type="ARBA" id="ARBA00005306"/>
    </source>
</evidence>
<dbReference type="InterPro" id="IPR023168">
    <property type="entry name" value="GatB_Yqey_C_2"/>
</dbReference>
<evidence type="ECO:0000256" key="5">
    <source>
        <dbReference type="ARBA" id="ARBA00022840"/>
    </source>
</evidence>
<dbReference type="PANTHER" id="PTHR11659:SF0">
    <property type="entry name" value="GLUTAMYL-TRNA(GLN) AMIDOTRANSFERASE SUBUNIT B, MITOCHONDRIAL"/>
    <property type="match status" value="1"/>
</dbReference>
<dbReference type="SUPFAM" id="SSF89095">
    <property type="entry name" value="GatB/YqeY motif"/>
    <property type="match status" value="1"/>
</dbReference>
<dbReference type="Gene3D" id="1.10.150.380">
    <property type="entry name" value="GatB domain, N-terminal subdomain"/>
    <property type="match status" value="1"/>
</dbReference>
<evidence type="ECO:0000256" key="7">
    <source>
        <dbReference type="ARBA" id="ARBA00024799"/>
    </source>
</evidence>
<evidence type="ECO:0000256" key="9">
    <source>
        <dbReference type="ARBA" id="ARBA00047913"/>
    </source>
</evidence>
<keyword evidence="6 10" id="KW-0648">Protein biosynthesis</keyword>
<dbReference type="InterPro" id="IPR017958">
    <property type="entry name" value="Gln-tRNA_amidoTrfase_suB_CS"/>
</dbReference>
<evidence type="ECO:0000313" key="14">
    <source>
        <dbReference type="Proteomes" id="UP000231371"/>
    </source>
</evidence>
<dbReference type="GO" id="GO:0070681">
    <property type="term" value="P:glutaminyl-tRNAGln biosynthesis via transamidation"/>
    <property type="evidence" value="ECO:0007669"/>
    <property type="project" value="TreeGrafter"/>
</dbReference>
<dbReference type="InterPro" id="IPR042114">
    <property type="entry name" value="GatB_C_1"/>
</dbReference>
<dbReference type="EC" id="6.3.5.-" evidence="10"/>
<accession>A0A2H0KGE9</accession>
<dbReference type="GO" id="GO:0016740">
    <property type="term" value="F:transferase activity"/>
    <property type="evidence" value="ECO:0007669"/>
    <property type="project" value="UniProtKB-KW"/>
</dbReference>
<dbReference type="GO" id="GO:0006412">
    <property type="term" value="P:translation"/>
    <property type="evidence" value="ECO:0007669"/>
    <property type="project" value="UniProtKB-UniRule"/>
</dbReference>
<sequence length="440" mass="50492">MEITKIIIGLEVHIELKTKSKMFCGCPAGHFAKQPNTQTCPVCLGLPGALPVPNKKAIEWTILLGLSLGGEIPKLSQFDRKNYFYPDLPKGYQISQYKNPFSINGSLCLDNDKKIKIKRVHLEEDTAKLLHETVNGEKVSLIDFNRSGVPLVEIVSEPDLNSSDEAKEYLEKLQQLVRYLGISDADMEKGSMRCEPNINLEINEGDKSFFTPIVELKNINSFRFVKKAIDYEIHRQFEEFREKRIEKATGNKQTRGWDEAKQITFLQREKEEANDYRYFPEPDIPPIEWSDEEILNFKFQISSYELPWTKKQRFVDQYGLSDYQANILTEDRKTADFFEECVRLDKVGVIEIANVIINKRSPEGLSPDQLIGFISASKTTSWNSEKEIEKLIEKLLKEHPEVIEGYKKGKPQALGMIIGLVKKDKNVLVSIDDIIKKIPL</sequence>
<dbReference type="InterPro" id="IPR017959">
    <property type="entry name" value="Asn/Gln-tRNA_amidoTrfase_suB/E"/>
</dbReference>
<evidence type="ECO:0000256" key="2">
    <source>
        <dbReference type="ARBA" id="ARBA00011123"/>
    </source>
</evidence>
<evidence type="ECO:0000259" key="12">
    <source>
        <dbReference type="Pfam" id="PF02934"/>
    </source>
</evidence>
<evidence type="ECO:0000256" key="4">
    <source>
        <dbReference type="ARBA" id="ARBA00022741"/>
    </source>
</evidence>
<evidence type="ECO:0000256" key="10">
    <source>
        <dbReference type="HAMAP-Rule" id="MF_00121"/>
    </source>
</evidence>
<organism evidence="13 14">
    <name type="scientific">Candidatus Shapirobacteria bacterium CG11_big_fil_rev_8_21_14_0_20_40_12</name>
    <dbReference type="NCBI Taxonomy" id="1974889"/>
    <lineage>
        <taxon>Bacteria</taxon>
        <taxon>Candidatus Shapironibacteriota</taxon>
    </lineage>
</organism>
<protein>
    <recommendedName>
        <fullName evidence="10">Aspartyl/glutamyl-tRNA(Asn/Gln) amidotransferase subunit B</fullName>
        <shortName evidence="10">Asp/Glu-ADT subunit B</shortName>
        <ecNumber evidence="10">6.3.5.-</ecNumber>
    </recommendedName>
</protein>